<dbReference type="InterPro" id="IPR036603">
    <property type="entry name" value="RBP11-like"/>
</dbReference>
<evidence type="ECO:0000256" key="1">
    <source>
        <dbReference type="ARBA" id="ARBA00022478"/>
    </source>
</evidence>
<name>A0A0L0DIG6_THETB</name>
<dbReference type="InterPro" id="IPR033901">
    <property type="entry name" value="RNAPI/III_AC40"/>
</dbReference>
<feature type="domain" description="DNA-directed RNA polymerase RpoA/D/Rpb3-type" evidence="5">
    <location>
        <begin position="64"/>
        <end position="339"/>
    </location>
</feature>
<dbReference type="EMBL" id="GL349436">
    <property type="protein sequence ID" value="KNC52072.1"/>
    <property type="molecule type" value="Genomic_DNA"/>
</dbReference>
<dbReference type="InterPro" id="IPR036643">
    <property type="entry name" value="RNApol_insert_sf"/>
</dbReference>
<dbReference type="InterPro" id="IPR022842">
    <property type="entry name" value="RNAP_Rpo3/Rpb3/RPAC1"/>
</dbReference>
<proteinExistence type="inferred from homology"/>
<dbReference type="CDD" id="cd07032">
    <property type="entry name" value="RNAP_I_II_AC40"/>
    <property type="match status" value="1"/>
</dbReference>
<sequence>MSGKDVATKMKTRVILGEDRILHGSSFDAPTSFASVGVENGLNVEKFTEEVKVEVNDVSEDGNDLVFELSGVDAPLANTLRRILLSEVPTMAIEIAEFRDNTSVIQDEVFAHRLGLVPIKADPAFFETHVSGNEHTPENTLIFDLNVKCFRDINNEVVNSKVFASALVWTPFGEQAERFAENPPQVVHPDILLAKLAPGQRIDVRCYVTKGVGKVHAKWSPVATASYRLLPEPVIVAQPKSEEASRIAQTCPTKVFDIEDSGELVVARPRQCTMCRECIRPPPDAQHSAHGVYTPAVELRRVKTHFIFSVESTGILPPDRLVRDAIGVLKDRALFYAELFDQKDFEEHMAAASHSDGDDDASDDETKPMLE</sequence>
<dbReference type="SMART" id="SM00662">
    <property type="entry name" value="RPOLD"/>
    <property type="match status" value="1"/>
</dbReference>
<dbReference type="GeneID" id="25560675"/>
<dbReference type="SUPFAM" id="SSF55257">
    <property type="entry name" value="RBP11-like subunits of RNA polymerase"/>
    <property type="match status" value="1"/>
</dbReference>
<evidence type="ECO:0000313" key="6">
    <source>
        <dbReference type="EMBL" id="KNC52072.1"/>
    </source>
</evidence>
<dbReference type="PANTHER" id="PTHR11800:SF13">
    <property type="entry name" value="DNA-DIRECTED RNA POLYMERASES I AND III SUBUNIT RPAC1"/>
    <property type="match status" value="1"/>
</dbReference>
<dbReference type="GO" id="GO:0005666">
    <property type="term" value="C:RNA polymerase III complex"/>
    <property type="evidence" value="ECO:0007669"/>
    <property type="project" value="TreeGrafter"/>
</dbReference>
<dbReference type="Pfam" id="PF01193">
    <property type="entry name" value="RNA_pol_L"/>
    <property type="match status" value="1"/>
</dbReference>
<gene>
    <name evidence="6" type="ORF">AMSG_00899</name>
</gene>
<dbReference type="GO" id="GO:0006351">
    <property type="term" value="P:DNA-templated transcription"/>
    <property type="evidence" value="ECO:0007669"/>
    <property type="project" value="InterPro"/>
</dbReference>
<dbReference type="NCBIfam" id="NF001988">
    <property type="entry name" value="PRK00783.1"/>
    <property type="match status" value="1"/>
</dbReference>
<feature type="region of interest" description="Disordered" evidence="4">
    <location>
        <begin position="350"/>
        <end position="371"/>
    </location>
</feature>
<dbReference type="Gene3D" id="2.170.120.12">
    <property type="entry name" value="DNA-directed RNA polymerase, insert domain"/>
    <property type="match status" value="1"/>
</dbReference>
<evidence type="ECO:0000256" key="3">
    <source>
        <dbReference type="ARBA" id="ARBA00025804"/>
    </source>
</evidence>
<dbReference type="GO" id="GO:0046983">
    <property type="term" value="F:protein dimerization activity"/>
    <property type="evidence" value="ECO:0007669"/>
    <property type="project" value="InterPro"/>
</dbReference>
<evidence type="ECO:0000256" key="4">
    <source>
        <dbReference type="SAM" id="MobiDB-lite"/>
    </source>
</evidence>
<dbReference type="InterPro" id="IPR050518">
    <property type="entry name" value="Rpo3/RPB3_RNA_Pol_subunit"/>
</dbReference>
<dbReference type="AlphaFoldDB" id="A0A0L0DIG6"/>
<dbReference type="OrthoDB" id="270173at2759"/>
<comment type="similarity">
    <text evidence="3">Belongs to the archaeal Rpo3/eukaryotic RPB3 RNA polymerase subunit family.</text>
</comment>
<dbReference type="PANTHER" id="PTHR11800">
    <property type="entry name" value="DNA-DIRECTED RNA POLYMERASE"/>
    <property type="match status" value="1"/>
</dbReference>
<keyword evidence="2" id="KW-0804">Transcription</keyword>
<accession>A0A0L0DIG6</accession>
<dbReference type="SUPFAM" id="SSF56553">
    <property type="entry name" value="Insert subdomain of RNA polymerase alpha subunit"/>
    <property type="match status" value="1"/>
</dbReference>
<protein>
    <submittedName>
        <fullName evidence="6">DNA-directed RNA polymerase I and III subunit rpac1</fullName>
    </submittedName>
</protein>
<keyword evidence="7" id="KW-1185">Reference proteome</keyword>
<dbReference type="InterPro" id="IPR011262">
    <property type="entry name" value="DNA-dir_RNA_pol_insert"/>
</dbReference>
<dbReference type="eggNOG" id="KOG1521">
    <property type="taxonomic scope" value="Eukaryota"/>
</dbReference>
<dbReference type="RefSeq" id="XP_013762077.1">
    <property type="nucleotide sequence ID" value="XM_013906623.1"/>
</dbReference>
<dbReference type="Gene3D" id="3.30.1360.10">
    <property type="entry name" value="RNA polymerase, RBP11-like subunit"/>
    <property type="match status" value="1"/>
</dbReference>
<evidence type="ECO:0000259" key="5">
    <source>
        <dbReference type="SMART" id="SM00662"/>
    </source>
</evidence>
<dbReference type="GO" id="GO:0005736">
    <property type="term" value="C:RNA polymerase I complex"/>
    <property type="evidence" value="ECO:0007669"/>
    <property type="project" value="TreeGrafter"/>
</dbReference>
<dbReference type="HAMAP" id="MF_00320">
    <property type="entry name" value="RNApol_arch_Rpo3"/>
    <property type="match status" value="1"/>
</dbReference>
<dbReference type="STRING" id="461836.A0A0L0DIG6"/>
<dbReference type="Proteomes" id="UP000054408">
    <property type="component" value="Unassembled WGS sequence"/>
</dbReference>
<evidence type="ECO:0000313" key="7">
    <source>
        <dbReference type="Proteomes" id="UP000054408"/>
    </source>
</evidence>
<dbReference type="OMA" id="KKKCRAF"/>
<dbReference type="InterPro" id="IPR011263">
    <property type="entry name" value="DNA-dir_RNA_pol_RpoA/D/Rpb3"/>
</dbReference>
<keyword evidence="1 6" id="KW-0240">DNA-directed RNA polymerase</keyword>
<dbReference type="GO" id="GO:0003899">
    <property type="term" value="F:DNA-directed RNA polymerase activity"/>
    <property type="evidence" value="ECO:0007669"/>
    <property type="project" value="InterPro"/>
</dbReference>
<dbReference type="Pfam" id="PF01000">
    <property type="entry name" value="RNA_pol_A_bac"/>
    <property type="match status" value="1"/>
</dbReference>
<reference evidence="6 7" key="1">
    <citation type="submission" date="2010-05" db="EMBL/GenBank/DDBJ databases">
        <title>The Genome Sequence of Thecamonas trahens ATCC 50062.</title>
        <authorList>
            <consortium name="The Broad Institute Genome Sequencing Platform"/>
            <person name="Russ C."/>
            <person name="Cuomo C."/>
            <person name="Shea T."/>
            <person name="Young S.K."/>
            <person name="Zeng Q."/>
            <person name="Koehrsen M."/>
            <person name="Haas B."/>
            <person name="Borodovsky M."/>
            <person name="Guigo R."/>
            <person name="Alvarado L."/>
            <person name="Berlin A."/>
            <person name="Bochicchio J."/>
            <person name="Borenstein D."/>
            <person name="Chapman S."/>
            <person name="Chen Z."/>
            <person name="Freedman E."/>
            <person name="Gellesch M."/>
            <person name="Goldberg J."/>
            <person name="Griggs A."/>
            <person name="Gujja S."/>
            <person name="Heilman E."/>
            <person name="Heiman D."/>
            <person name="Hepburn T."/>
            <person name="Howarth C."/>
            <person name="Jen D."/>
            <person name="Larson L."/>
            <person name="Mehta T."/>
            <person name="Park D."/>
            <person name="Pearson M."/>
            <person name="Roberts A."/>
            <person name="Saif S."/>
            <person name="Shenoy N."/>
            <person name="Sisk P."/>
            <person name="Stolte C."/>
            <person name="Sykes S."/>
            <person name="Thomson T."/>
            <person name="Walk T."/>
            <person name="White J."/>
            <person name="Yandava C."/>
            <person name="Burger G."/>
            <person name="Gray M.W."/>
            <person name="Holland P.W.H."/>
            <person name="King N."/>
            <person name="Lang F.B.F."/>
            <person name="Roger A.J."/>
            <person name="Ruiz-Trillo I."/>
            <person name="Lander E."/>
            <person name="Nusbaum C."/>
        </authorList>
    </citation>
    <scope>NUCLEOTIDE SEQUENCE [LARGE SCALE GENOMIC DNA]</scope>
    <source>
        <strain evidence="6 7">ATCC 50062</strain>
    </source>
</reference>
<organism evidence="6 7">
    <name type="scientific">Thecamonas trahens ATCC 50062</name>
    <dbReference type="NCBI Taxonomy" id="461836"/>
    <lineage>
        <taxon>Eukaryota</taxon>
        <taxon>Apusozoa</taxon>
        <taxon>Apusomonadida</taxon>
        <taxon>Apusomonadidae</taxon>
        <taxon>Thecamonas</taxon>
    </lineage>
</organism>
<evidence type="ECO:0000256" key="2">
    <source>
        <dbReference type="ARBA" id="ARBA00023163"/>
    </source>
</evidence>